<evidence type="ECO:0000259" key="2">
    <source>
        <dbReference type="Pfam" id="PF16694"/>
    </source>
</evidence>
<feature type="domain" description="Cytochrome P460" evidence="2">
    <location>
        <begin position="69"/>
        <end position="179"/>
    </location>
</feature>
<evidence type="ECO:0000313" key="3">
    <source>
        <dbReference type="EMBL" id="MEV8465205.1"/>
    </source>
</evidence>
<feature type="chain" id="PRO_5045414898" evidence="1">
    <location>
        <begin position="24"/>
        <end position="198"/>
    </location>
</feature>
<keyword evidence="1" id="KW-0732">Signal</keyword>
<dbReference type="InterPro" id="IPR038142">
    <property type="entry name" value="Cytochrome_P460_sp"/>
</dbReference>
<reference evidence="3 4" key="1">
    <citation type="submission" date="2024-07" db="EMBL/GenBank/DDBJ databases">
        <authorList>
            <person name="Kang M."/>
        </authorList>
    </citation>
    <scope>NUCLEOTIDE SEQUENCE [LARGE SCALE GENOMIC DNA]</scope>
    <source>
        <strain evidence="3 4">DFM31</strain>
    </source>
</reference>
<dbReference type="CDD" id="cd20716">
    <property type="entry name" value="cyt_P460_fam"/>
    <property type="match status" value="1"/>
</dbReference>
<protein>
    <submittedName>
        <fullName evidence="3">Cytochrome P460 family protein</fullName>
    </submittedName>
</protein>
<organism evidence="3 4">
    <name type="scientific">Meridianimarinicoccus marinus</name>
    <dbReference type="NCBI Taxonomy" id="3231483"/>
    <lineage>
        <taxon>Bacteria</taxon>
        <taxon>Pseudomonadati</taxon>
        <taxon>Pseudomonadota</taxon>
        <taxon>Alphaproteobacteria</taxon>
        <taxon>Rhodobacterales</taxon>
        <taxon>Paracoccaceae</taxon>
        <taxon>Meridianimarinicoccus</taxon>
    </lineage>
</organism>
<dbReference type="Gene3D" id="3.50.70.20">
    <property type="entry name" value="Cytochrome P460"/>
    <property type="match status" value="1"/>
</dbReference>
<dbReference type="RefSeq" id="WP_366190545.1">
    <property type="nucleotide sequence ID" value="NZ_JBFBVU010000001.1"/>
</dbReference>
<proteinExistence type="predicted"/>
<evidence type="ECO:0000256" key="1">
    <source>
        <dbReference type="SAM" id="SignalP"/>
    </source>
</evidence>
<sequence length="198" mass="20834">MKTTRVMIGAGLAVLGLAGSALAQDCDPGKSGYDLTGEEAAAVYDCIAGALKAGYDSGPKRWIPAEFVADYRDWTAASAFPAAPGVHSERFLVTYVNDVGAEAYMRYAEDPVIPAGTVIAKESFAVSEAGKVTPGPLFLMQKVEAGTSPETLDWYYMAVAPSGAPMALDVMTACNECHLGYDFQGGLGYPVEEARISN</sequence>
<dbReference type="EMBL" id="JBFBVU010000001">
    <property type="protein sequence ID" value="MEV8465205.1"/>
    <property type="molecule type" value="Genomic_DNA"/>
</dbReference>
<keyword evidence="4" id="KW-1185">Reference proteome</keyword>
<comment type="caution">
    <text evidence="3">The sequence shown here is derived from an EMBL/GenBank/DDBJ whole genome shotgun (WGS) entry which is preliminary data.</text>
</comment>
<dbReference type="Proteomes" id="UP001553161">
    <property type="component" value="Unassembled WGS sequence"/>
</dbReference>
<name>A0ABV3L0X8_9RHOB</name>
<gene>
    <name evidence="3" type="ORF">AB0T83_00235</name>
</gene>
<dbReference type="InterPro" id="IPR032033">
    <property type="entry name" value="Cytochrome_P460"/>
</dbReference>
<dbReference type="Pfam" id="PF16694">
    <property type="entry name" value="Cytochrome_P460"/>
    <property type="match status" value="1"/>
</dbReference>
<evidence type="ECO:0000313" key="4">
    <source>
        <dbReference type="Proteomes" id="UP001553161"/>
    </source>
</evidence>
<accession>A0ABV3L0X8</accession>
<feature type="signal peptide" evidence="1">
    <location>
        <begin position="1"/>
        <end position="23"/>
    </location>
</feature>